<dbReference type="PANTHER" id="PTHR30469">
    <property type="entry name" value="MULTIDRUG RESISTANCE PROTEIN MDTA"/>
    <property type="match status" value="1"/>
</dbReference>
<dbReference type="SUPFAM" id="SSF111369">
    <property type="entry name" value="HlyD-like secretion proteins"/>
    <property type="match status" value="1"/>
</dbReference>
<dbReference type="NCBIfam" id="TIGR02971">
    <property type="entry name" value="heterocyst_DevB"/>
    <property type="match status" value="1"/>
</dbReference>
<reference evidence="4" key="2">
    <citation type="submission" date="2020-09" db="EMBL/GenBank/DDBJ databases">
        <authorList>
            <person name="Sun Q."/>
            <person name="Kim S."/>
        </authorList>
    </citation>
    <scope>NUCLEOTIDE SEQUENCE</scope>
    <source>
        <strain evidence="4">KCTC 23430</strain>
    </source>
</reference>
<dbReference type="Gene3D" id="1.10.287.470">
    <property type="entry name" value="Helix hairpin bin"/>
    <property type="match status" value="1"/>
</dbReference>
<organism evidence="4 5">
    <name type="scientific">Parahalioglobus pacificus</name>
    <dbReference type="NCBI Taxonomy" id="930806"/>
    <lineage>
        <taxon>Bacteria</taxon>
        <taxon>Pseudomonadati</taxon>
        <taxon>Pseudomonadota</taxon>
        <taxon>Gammaproteobacteria</taxon>
        <taxon>Cellvibrionales</taxon>
        <taxon>Halieaceae</taxon>
        <taxon>Parahalioglobus</taxon>
    </lineage>
</organism>
<comment type="caution">
    <text evidence="4">The sequence shown here is derived from an EMBL/GenBank/DDBJ whole genome shotgun (WGS) entry which is preliminary data.</text>
</comment>
<evidence type="ECO:0000259" key="3">
    <source>
        <dbReference type="Pfam" id="PF25876"/>
    </source>
</evidence>
<gene>
    <name evidence="4" type="ORF">GCM10007053_13310</name>
</gene>
<dbReference type="InterPro" id="IPR058624">
    <property type="entry name" value="MdtA-like_HH"/>
</dbReference>
<keyword evidence="1" id="KW-0175">Coiled coil</keyword>
<evidence type="ECO:0000313" key="5">
    <source>
        <dbReference type="Proteomes" id="UP000644693"/>
    </source>
</evidence>
<dbReference type="RefSeq" id="WP_229802608.1">
    <property type="nucleotide sequence ID" value="NZ_BMYM01000001.1"/>
</dbReference>
<dbReference type="AlphaFoldDB" id="A0A918XGG8"/>
<dbReference type="PANTHER" id="PTHR30469:SF15">
    <property type="entry name" value="HLYD FAMILY OF SECRETION PROTEINS"/>
    <property type="match status" value="1"/>
</dbReference>
<protein>
    <recommendedName>
        <fullName evidence="3">Multidrug resistance protein MdtA-like alpha-helical hairpin domain-containing protein</fullName>
    </recommendedName>
</protein>
<evidence type="ECO:0000256" key="1">
    <source>
        <dbReference type="SAM" id="Coils"/>
    </source>
</evidence>
<dbReference type="Proteomes" id="UP000644693">
    <property type="component" value="Unassembled WGS sequence"/>
</dbReference>
<dbReference type="Gene3D" id="2.40.30.170">
    <property type="match status" value="1"/>
</dbReference>
<proteinExistence type="predicted"/>
<feature type="chain" id="PRO_5037070395" description="Multidrug resistance protein MdtA-like alpha-helical hairpin domain-containing protein" evidence="2">
    <location>
        <begin position="22"/>
        <end position="258"/>
    </location>
</feature>
<feature type="domain" description="Multidrug resistance protein MdtA-like alpha-helical hairpin" evidence="3">
    <location>
        <begin position="78"/>
        <end position="136"/>
    </location>
</feature>
<sequence>MRRIIAFIGLLGALLSPWVMADERAIACLGRLEPKDGVFNVAGPSTGSGVIRSISVTEGDWVDAGDRLALLDTYELRKAEANRLEAVLRNARRELNRQQDLAKTSSTSRMSLDDATMDVEVAVADLAAAKARLNLAVVTAPVRGQVLDIHTRPGERIGNEGILELGKTDEMYVIAEVYETDIAKVVPGQTATITLAALPEPITGRVEKSELRVGRLDVLGTDPVAKTDARVVEVKIVLDDPGPVARFTDMQVEVQINI</sequence>
<keyword evidence="5" id="KW-1185">Reference proteome</keyword>
<feature type="signal peptide" evidence="2">
    <location>
        <begin position="1"/>
        <end position="21"/>
    </location>
</feature>
<keyword evidence="2" id="KW-0732">Signal</keyword>
<dbReference type="Gene3D" id="2.40.50.100">
    <property type="match status" value="1"/>
</dbReference>
<dbReference type="EMBL" id="BMYM01000001">
    <property type="protein sequence ID" value="GHD30943.1"/>
    <property type="molecule type" value="Genomic_DNA"/>
</dbReference>
<reference evidence="4" key="1">
    <citation type="journal article" date="2014" name="Int. J. Syst. Evol. Microbiol.">
        <title>Complete genome sequence of Corynebacterium casei LMG S-19264T (=DSM 44701T), isolated from a smear-ripened cheese.</title>
        <authorList>
            <consortium name="US DOE Joint Genome Institute (JGI-PGF)"/>
            <person name="Walter F."/>
            <person name="Albersmeier A."/>
            <person name="Kalinowski J."/>
            <person name="Ruckert C."/>
        </authorList>
    </citation>
    <scope>NUCLEOTIDE SEQUENCE</scope>
    <source>
        <strain evidence="4">KCTC 23430</strain>
    </source>
</reference>
<name>A0A918XGG8_9GAMM</name>
<dbReference type="GO" id="GO:1990281">
    <property type="term" value="C:efflux pump complex"/>
    <property type="evidence" value="ECO:0007669"/>
    <property type="project" value="TreeGrafter"/>
</dbReference>
<dbReference type="InterPro" id="IPR014315">
    <property type="entry name" value="ABC_heterocyst_DevB"/>
</dbReference>
<dbReference type="Pfam" id="PF25876">
    <property type="entry name" value="HH_MFP_RND"/>
    <property type="match status" value="1"/>
</dbReference>
<evidence type="ECO:0000313" key="4">
    <source>
        <dbReference type="EMBL" id="GHD30943.1"/>
    </source>
</evidence>
<dbReference type="GO" id="GO:0015562">
    <property type="term" value="F:efflux transmembrane transporter activity"/>
    <property type="evidence" value="ECO:0007669"/>
    <property type="project" value="TreeGrafter"/>
</dbReference>
<evidence type="ECO:0000256" key="2">
    <source>
        <dbReference type="SAM" id="SignalP"/>
    </source>
</evidence>
<feature type="coiled-coil region" evidence="1">
    <location>
        <begin position="74"/>
        <end position="101"/>
    </location>
</feature>
<accession>A0A918XGG8</accession>